<dbReference type="InterPro" id="IPR025058">
    <property type="entry name" value="DUF3995"/>
</dbReference>
<protein>
    <submittedName>
        <fullName evidence="2">DUF3995 domain-containing protein</fullName>
    </submittedName>
</protein>
<name>A0ABT4MUQ1_GORRU</name>
<dbReference type="Proteomes" id="UP001067235">
    <property type="component" value="Unassembled WGS sequence"/>
</dbReference>
<reference evidence="2" key="1">
    <citation type="submission" date="2022-12" db="EMBL/GenBank/DDBJ databases">
        <authorList>
            <person name="Krivoruchko A.V."/>
            <person name="Elkin A."/>
        </authorList>
    </citation>
    <scope>NUCLEOTIDE SEQUENCE</scope>
    <source>
        <strain evidence="2">IEGM 1388</strain>
    </source>
</reference>
<organism evidence="2 3">
    <name type="scientific">Gordonia rubripertincta</name>
    <name type="common">Rhodococcus corallinus</name>
    <dbReference type="NCBI Taxonomy" id="36822"/>
    <lineage>
        <taxon>Bacteria</taxon>
        <taxon>Bacillati</taxon>
        <taxon>Actinomycetota</taxon>
        <taxon>Actinomycetes</taxon>
        <taxon>Mycobacteriales</taxon>
        <taxon>Gordoniaceae</taxon>
        <taxon>Gordonia</taxon>
    </lineage>
</organism>
<dbReference type="Pfam" id="PF13160">
    <property type="entry name" value="DUF3995"/>
    <property type="match status" value="1"/>
</dbReference>
<keyword evidence="1" id="KW-0472">Membrane</keyword>
<proteinExistence type="predicted"/>
<evidence type="ECO:0000313" key="3">
    <source>
        <dbReference type="Proteomes" id="UP001067235"/>
    </source>
</evidence>
<sequence length="139" mass="14999">MRRHQIRVLLRAIGGRWQLESVGRWAVELADEHPIGSGIGLGLLAVLKALAAVTPAFNERWQGHFYRAVRSCGWVGGVLLVGWGGLSMLSAWAVLAGLIKPSGGYDSATMIGHAAVWDPLFLIWGDALLTALWVSGSRK</sequence>
<gene>
    <name evidence="2" type="ORF">O4213_12115</name>
</gene>
<feature type="transmembrane region" description="Helical" evidence="1">
    <location>
        <begin position="111"/>
        <end position="134"/>
    </location>
</feature>
<keyword evidence="1" id="KW-0812">Transmembrane</keyword>
<evidence type="ECO:0000256" key="1">
    <source>
        <dbReference type="SAM" id="Phobius"/>
    </source>
</evidence>
<accession>A0ABT4MUQ1</accession>
<keyword evidence="1" id="KW-1133">Transmembrane helix</keyword>
<comment type="caution">
    <text evidence="2">The sequence shown here is derived from an EMBL/GenBank/DDBJ whole genome shotgun (WGS) entry which is preliminary data.</text>
</comment>
<dbReference type="EMBL" id="JAPWIE010000003">
    <property type="protein sequence ID" value="MCZ4550729.1"/>
    <property type="molecule type" value="Genomic_DNA"/>
</dbReference>
<evidence type="ECO:0000313" key="2">
    <source>
        <dbReference type="EMBL" id="MCZ4550729.1"/>
    </source>
</evidence>
<keyword evidence="3" id="KW-1185">Reference proteome</keyword>
<dbReference type="RefSeq" id="WP_301571314.1">
    <property type="nucleotide sequence ID" value="NZ_JAPWIE010000003.1"/>
</dbReference>
<feature type="transmembrane region" description="Helical" evidence="1">
    <location>
        <begin position="78"/>
        <end position="99"/>
    </location>
</feature>